<proteinExistence type="predicted"/>
<dbReference type="OrthoDB" id="3250044at2759"/>
<name>A0A2K0VW58_GIBNY</name>
<dbReference type="Proteomes" id="UP000236664">
    <property type="component" value="Unassembled WGS sequence"/>
</dbReference>
<gene>
    <name evidence="1" type="ORF">FNYG_12310</name>
</gene>
<evidence type="ECO:0000313" key="1">
    <source>
        <dbReference type="EMBL" id="PNP74261.1"/>
    </source>
</evidence>
<comment type="caution">
    <text evidence="1">The sequence shown here is derived from an EMBL/GenBank/DDBJ whole genome shotgun (WGS) entry which is preliminary data.</text>
</comment>
<keyword evidence="2" id="KW-1185">Reference proteome</keyword>
<sequence>MNPTTDPKCQEAFSIIENEDLTYPLGRFLISFIANALNPALAATHVLNHCPPGQHRKADLHALISDWTFIVESITKYGTTPPAPDSRTKAQILKRDGNRCCITGKQGGFGDPLVVMPVILAPSRWLEAEVHGMIFLPSLAMADNLTSRESMKCFEPSLAPLISIGG</sequence>
<dbReference type="EMBL" id="MTQA01000214">
    <property type="protein sequence ID" value="PNP74261.1"/>
    <property type="molecule type" value="Genomic_DNA"/>
</dbReference>
<dbReference type="AlphaFoldDB" id="A0A2K0VW58"/>
<reference evidence="1 2" key="1">
    <citation type="submission" date="2017-06" db="EMBL/GenBank/DDBJ databases">
        <title>Genome of Fusarium nygamai isolate CS10214.</title>
        <authorList>
            <person name="Gardiner D.M."/>
            <person name="Obanor F."/>
            <person name="Kazan K."/>
        </authorList>
    </citation>
    <scope>NUCLEOTIDE SEQUENCE [LARGE SCALE GENOMIC DNA]</scope>
    <source>
        <strain evidence="1 2">CS10214</strain>
    </source>
</reference>
<organism evidence="1 2">
    <name type="scientific">Gibberella nygamai</name>
    <name type="common">Bean root rot disease fungus</name>
    <name type="synonym">Fusarium nygamai</name>
    <dbReference type="NCBI Taxonomy" id="42673"/>
    <lineage>
        <taxon>Eukaryota</taxon>
        <taxon>Fungi</taxon>
        <taxon>Dikarya</taxon>
        <taxon>Ascomycota</taxon>
        <taxon>Pezizomycotina</taxon>
        <taxon>Sordariomycetes</taxon>
        <taxon>Hypocreomycetidae</taxon>
        <taxon>Hypocreales</taxon>
        <taxon>Nectriaceae</taxon>
        <taxon>Fusarium</taxon>
        <taxon>Fusarium fujikuroi species complex</taxon>
    </lineage>
</organism>
<protein>
    <submittedName>
        <fullName evidence="1">Uncharacterized protein</fullName>
    </submittedName>
</protein>
<dbReference type="STRING" id="42673.A0A2K0VW58"/>
<accession>A0A2K0VW58</accession>
<evidence type="ECO:0000313" key="2">
    <source>
        <dbReference type="Proteomes" id="UP000236664"/>
    </source>
</evidence>